<dbReference type="SUPFAM" id="SSF55486">
    <property type="entry name" value="Metalloproteases ('zincins'), catalytic domain"/>
    <property type="match status" value="1"/>
</dbReference>
<evidence type="ECO:0000256" key="4">
    <source>
        <dbReference type="ARBA" id="ARBA00022670"/>
    </source>
</evidence>
<dbReference type="GO" id="GO:0005615">
    <property type="term" value="C:extracellular space"/>
    <property type="evidence" value="ECO:0007669"/>
    <property type="project" value="TreeGrafter"/>
</dbReference>
<dbReference type="GO" id="GO:0070006">
    <property type="term" value="F:metalloaminopeptidase activity"/>
    <property type="evidence" value="ECO:0007669"/>
    <property type="project" value="TreeGrafter"/>
</dbReference>
<feature type="active site" description="Proton acceptor" evidence="9">
    <location>
        <position position="337"/>
    </location>
</feature>
<feature type="chain" id="PRO_5030999639" description="Aminopeptidase" evidence="13">
    <location>
        <begin position="22"/>
        <end position="887"/>
    </location>
</feature>
<evidence type="ECO:0000256" key="3">
    <source>
        <dbReference type="ARBA" id="ARBA00022438"/>
    </source>
</evidence>
<dbReference type="InterPro" id="IPR001930">
    <property type="entry name" value="Peptidase_M1"/>
</dbReference>
<evidence type="ECO:0000256" key="2">
    <source>
        <dbReference type="ARBA" id="ARBA00010136"/>
    </source>
</evidence>
<reference evidence="17 18" key="1">
    <citation type="submission" date="2020-07" db="EMBL/GenBank/DDBJ databases">
        <title>Genomic Encyclopedia of Type Strains, Phase IV (KMG-IV): sequencing the most valuable type-strain genomes for metagenomic binning, comparative biology and taxonomic classification.</title>
        <authorList>
            <person name="Goeker M."/>
        </authorList>
    </citation>
    <scope>NUCLEOTIDE SEQUENCE [LARGE SCALE GENOMIC DNA]</scope>
    <source>
        <strain evidence="17 18">DSM 29043</strain>
    </source>
</reference>
<dbReference type="InterPro" id="IPR014782">
    <property type="entry name" value="Peptidase_M1_dom"/>
</dbReference>
<evidence type="ECO:0000256" key="6">
    <source>
        <dbReference type="ARBA" id="ARBA00022801"/>
    </source>
</evidence>
<evidence type="ECO:0000313" key="17">
    <source>
        <dbReference type="EMBL" id="NYH94730.1"/>
    </source>
</evidence>
<feature type="binding site" evidence="10">
    <location>
        <position position="340"/>
    </location>
    <ligand>
        <name>Zn(2+)</name>
        <dbReference type="ChEBI" id="CHEBI:29105"/>
        <note>catalytic</note>
    </ligand>
</feature>
<dbReference type="GO" id="GO:0006508">
    <property type="term" value="P:proteolysis"/>
    <property type="evidence" value="ECO:0007669"/>
    <property type="project" value="UniProtKB-KW"/>
</dbReference>
<dbReference type="Pfam" id="PF17900">
    <property type="entry name" value="Peptidase_M1_N"/>
    <property type="match status" value="1"/>
</dbReference>
<organism evidence="17 18">
    <name type="scientific">Novosphingobium marinum</name>
    <dbReference type="NCBI Taxonomy" id="1514948"/>
    <lineage>
        <taxon>Bacteria</taxon>
        <taxon>Pseudomonadati</taxon>
        <taxon>Pseudomonadota</taxon>
        <taxon>Alphaproteobacteria</taxon>
        <taxon>Sphingomonadales</taxon>
        <taxon>Sphingomonadaceae</taxon>
        <taxon>Novosphingobium</taxon>
    </lineage>
</organism>
<comment type="catalytic activity">
    <reaction evidence="1">
        <text>Release of an N-terminal amino acid, Xaa-|-Yaa- from a peptide, amide or arylamide. Xaa is preferably Ala, but may be most amino acids including Pro (slow action). When a terminal hydrophobic residue is followed by a prolyl residue, the two may be released as an intact Xaa-Pro dipeptide.</text>
        <dbReference type="EC" id="3.4.11.2"/>
    </reaction>
</comment>
<comment type="cofactor">
    <cofactor evidence="10 12">
        <name>Zn(2+)</name>
        <dbReference type="ChEBI" id="CHEBI:29105"/>
    </cofactor>
    <text evidence="10 12">Binds 1 zinc ion per subunit.</text>
</comment>
<keyword evidence="13" id="KW-0732">Signal</keyword>
<dbReference type="Gene3D" id="1.10.390.10">
    <property type="entry name" value="Neutral Protease Domain 2"/>
    <property type="match status" value="1"/>
</dbReference>
<evidence type="ECO:0000256" key="7">
    <source>
        <dbReference type="ARBA" id="ARBA00022833"/>
    </source>
</evidence>
<keyword evidence="5 10" id="KW-0479">Metal-binding</keyword>
<feature type="binding site" evidence="10">
    <location>
        <position position="336"/>
    </location>
    <ligand>
        <name>Zn(2+)</name>
        <dbReference type="ChEBI" id="CHEBI:29105"/>
        <note>catalytic</note>
    </ligand>
</feature>
<dbReference type="InterPro" id="IPR050344">
    <property type="entry name" value="Peptidase_M1_aminopeptidases"/>
</dbReference>
<dbReference type="EC" id="3.4.11.-" evidence="12"/>
<dbReference type="GO" id="GO:0016285">
    <property type="term" value="F:alanyl aminopeptidase activity"/>
    <property type="evidence" value="ECO:0007669"/>
    <property type="project" value="UniProtKB-EC"/>
</dbReference>
<comment type="similarity">
    <text evidence="2 12">Belongs to the peptidase M1 family.</text>
</comment>
<feature type="domain" description="Aminopeptidase N-like N-terminal" evidence="16">
    <location>
        <begin position="49"/>
        <end position="225"/>
    </location>
</feature>
<dbReference type="EMBL" id="JACBZF010000002">
    <property type="protein sequence ID" value="NYH94730.1"/>
    <property type="molecule type" value="Genomic_DNA"/>
</dbReference>
<dbReference type="GO" id="GO:0042277">
    <property type="term" value="F:peptide binding"/>
    <property type="evidence" value="ECO:0007669"/>
    <property type="project" value="TreeGrafter"/>
</dbReference>
<keyword evidence="8 12" id="KW-0482">Metalloprotease</keyword>
<dbReference type="GO" id="GO:0016020">
    <property type="term" value="C:membrane"/>
    <property type="evidence" value="ECO:0007669"/>
    <property type="project" value="TreeGrafter"/>
</dbReference>
<dbReference type="InterPro" id="IPR024571">
    <property type="entry name" value="ERAP1-like_C_dom"/>
</dbReference>
<keyword evidence="3 12" id="KW-0031">Aminopeptidase</keyword>
<dbReference type="Proteomes" id="UP000522081">
    <property type="component" value="Unassembled WGS sequence"/>
</dbReference>
<protein>
    <recommendedName>
        <fullName evidence="12">Aminopeptidase</fullName>
        <ecNumber evidence="12">3.4.11.-</ecNumber>
    </recommendedName>
</protein>
<keyword evidence="6 12" id="KW-0378">Hydrolase</keyword>
<gene>
    <name evidence="17" type="ORF">FHS75_001049</name>
</gene>
<dbReference type="PANTHER" id="PTHR11533">
    <property type="entry name" value="PROTEASE M1 ZINC METALLOPROTEASE"/>
    <property type="match status" value="1"/>
</dbReference>
<dbReference type="RefSeq" id="WP_179406685.1">
    <property type="nucleotide sequence ID" value="NZ_BMGF01000006.1"/>
</dbReference>
<feature type="signal peptide" evidence="13">
    <location>
        <begin position="1"/>
        <end position="21"/>
    </location>
</feature>
<feature type="site" description="Transition state stabilizer" evidence="11">
    <location>
        <position position="421"/>
    </location>
</feature>
<dbReference type="GO" id="GO:0008270">
    <property type="term" value="F:zinc ion binding"/>
    <property type="evidence" value="ECO:0007669"/>
    <property type="project" value="UniProtKB-UniRule"/>
</dbReference>
<evidence type="ECO:0000256" key="5">
    <source>
        <dbReference type="ARBA" id="ARBA00022723"/>
    </source>
</evidence>
<keyword evidence="4 12" id="KW-0645">Protease</keyword>
<evidence type="ECO:0000256" key="9">
    <source>
        <dbReference type="PIRSR" id="PIRSR634016-1"/>
    </source>
</evidence>
<dbReference type="PRINTS" id="PR00756">
    <property type="entry name" value="ALADIPTASE"/>
</dbReference>
<evidence type="ECO:0000313" key="18">
    <source>
        <dbReference type="Proteomes" id="UP000522081"/>
    </source>
</evidence>
<dbReference type="CDD" id="cd09601">
    <property type="entry name" value="M1_APN-Q_like"/>
    <property type="match status" value="1"/>
</dbReference>
<dbReference type="InterPro" id="IPR034016">
    <property type="entry name" value="M1_APN-typ"/>
</dbReference>
<dbReference type="GO" id="GO:0043171">
    <property type="term" value="P:peptide catabolic process"/>
    <property type="evidence" value="ECO:0007669"/>
    <property type="project" value="TreeGrafter"/>
</dbReference>
<dbReference type="Pfam" id="PF01433">
    <property type="entry name" value="Peptidase_M1"/>
    <property type="match status" value="1"/>
</dbReference>
<dbReference type="InterPro" id="IPR045357">
    <property type="entry name" value="Aminopeptidase_N-like_N"/>
</dbReference>
<dbReference type="SUPFAM" id="SSF63737">
    <property type="entry name" value="Leukotriene A4 hydrolase N-terminal domain"/>
    <property type="match status" value="1"/>
</dbReference>
<evidence type="ECO:0000256" key="8">
    <source>
        <dbReference type="ARBA" id="ARBA00023049"/>
    </source>
</evidence>
<dbReference type="InterPro" id="IPR042097">
    <property type="entry name" value="Aminopeptidase_N-like_N_sf"/>
</dbReference>
<evidence type="ECO:0000259" key="16">
    <source>
        <dbReference type="Pfam" id="PF17900"/>
    </source>
</evidence>
<evidence type="ECO:0000256" key="12">
    <source>
        <dbReference type="RuleBase" id="RU364040"/>
    </source>
</evidence>
<proteinExistence type="inferred from homology"/>
<sequence>MGRLKFAAALACAAIATPSNAQEPGSRPDVPPVVSEPEVPLGRLGDAVVPARYRLDLAVDPARERFAGHVEIDVALARPSRSIDLHAYDLAIRSASARIGARNYPAEWEVVDPSGVLRLRFAEELPAGELTLLFDYDAPFNDGPAGMFRVNVGGDWYSWTQFQSIDARAAFPSFDQPSFKTPFEVTLRTPVGQMAVSNAPRVSTETVDGWDIHRFAPTRPLPTYLVAMMVGPFVAVEGTAPPTPQRADPLPLRIVSTRPNAGRLDFALENSKEIVVLLESYFDDAFPYPKLDQITSPIMPGAMENAGADLYKTSLLVMDEDAPIAQQRSFGKVVSHELAHQWFGDLVTPAWWDDIWLNESFANWMGFHIGHQWRPALNLGSGALADGFEAMQTDALVAGRPVRAPVATSAQIDEAFDSITYGKGGHVIAMIADFMGPERFRDGVRRYMRTHRDGNATSMDFFAALAEAAEDPRIVPALRSFVGQQGVPLVTIERAADGFTATQSRYAPLGVEAPETRWGIPLCVRQGERRMCQLLDERSGTFPLAGRGAVMPNAGGTGYYRFELPEKDWEALIARAGDLPGGEAQALADSLAASVLAGRSDVRALARLARNLVHHPDTYAADAASDALNDLSRSGLLDGEGRRGWRKFRGRLYAPLLREYGFDPGAGAYVREDPERSQRRAQIVERLMGSTRDNDVRATLMKSAEAYLEGDTRALDPVWFDKAFAAHIYRRGESGARDLVAAALASEDPLFRPAALGSAAGSGNEGIARWLLEELDDPRLRESERRSMLRAVVLNSSTREYGYGWMLQNIDSLLEGGGIFDARRIPQMLTRYCSVEDSQRIARDFGPHLAGTAGALELGRTVEIVRNCGMLKDALGDRISDAFADFG</sequence>
<evidence type="ECO:0000259" key="15">
    <source>
        <dbReference type="Pfam" id="PF11838"/>
    </source>
</evidence>
<dbReference type="GO" id="GO:0005737">
    <property type="term" value="C:cytoplasm"/>
    <property type="evidence" value="ECO:0007669"/>
    <property type="project" value="TreeGrafter"/>
</dbReference>
<feature type="domain" description="ERAP1-like C-terminal" evidence="15">
    <location>
        <begin position="550"/>
        <end position="850"/>
    </location>
</feature>
<dbReference type="Pfam" id="PF11838">
    <property type="entry name" value="ERAP1_C"/>
    <property type="match status" value="1"/>
</dbReference>
<evidence type="ECO:0000256" key="1">
    <source>
        <dbReference type="ARBA" id="ARBA00000098"/>
    </source>
</evidence>
<dbReference type="Gene3D" id="1.25.50.20">
    <property type="match status" value="1"/>
</dbReference>
<evidence type="ECO:0000259" key="14">
    <source>
        <dbReference type="Pfam" id="PF01433"/>
    </source>
</evidence>
<feature type="domain" description="Peptidase M1 membrane alanine aminopeptidase" evidence="14">
    <location>
        <begin position="266"/>
        <end position="470"/>
    </location>
</feature>
<evidence type="ECO:0000256" key="11">
    <source>
        <dbReference type="PIRSR" id="PIRSR634016-4"/>
    </source>
</evidence>
<evidence type="ECO:0000256" key="10">
    <source>
        <dbReference type="PIRSR" id="PIRSR634016-3"/>
    </source>
</evidence>
<dbReference type="Gene3D" id="2.60.40.1910">
    <property type="match status" value="1"/>
</dbReference>
<name>A0A7Z0BUW3_9SPHN</name>
<feature type="binding site" evidence="10">
    <location>
        <position position="359"/>
    </location>
    <ligand>
        <name>Zn(2+)</name>
        <dbReference type="ChEBI" id="CHEBI:29105"/>
        <note>catalytic</note>
    </ligand>
</feature>
<keyword evidence="18" id="KW-1185">Reference proteome</keyword>
<dbReference type="InterPro" id="IPR027268">
    <property type="entry name" value="Peptidase_M4/M1_CTD_sf"/>
</dbReference>
<comment type="caution">
    <text evidence="17">The sequence shown here is derived from an EMBL/GenBank/DDBJ whole genome shotgun (WGS) entry which is preliminary data.</text>
</comment>
<dbReference type="AlphaFoldDB" id="A0A7Z0BUW3"/>
<keyword evidence="7 10" id="KW-0862">Zinc</keyword>
<dbReference type="Gene3D" id="2.60.40.1730">
    <property type="entry name" value="tricorn interacting facor f3 domain"/>
    <property type="match status" value="1"/>
</dbReference>
<accession>A0A7Z0BUW3</accession>
<evidence type="ECO:0000256" key="13">
    <source>
        <dbReference type="SAM" id="SignalP"/>
    </source>
</evidence>
<dbReference type="PANTHER" id="PTHR11533:SF174">
    <property type="entry name" value="PUROMYCIN-SENSITIVE AMINOPEPTIDASE-RELATED"/>
    <property type="match status" value="1"/>
</dbReference>